<dbReference type="AlphaFoldDB" id="A0A366SEA2"/>
<organism evidence="6 7">
    <name type="scientific">Enterococcus cecorum</name>
    <dbReference type="NCBI Taxonomy" id="44008"/>
    <lineage>
        <taxon>Bacteria</taxon>
        <taxon>Bacillati</taxon>
        <taxon>Bacillota</taxon>
        <taxon>Bacilli</taxon>
        <taxon>Lactobacillales</taxon>
        <taxon>Enterococcaceae</taxon>
        <taxon>Enterococcus</taxon>
    </lineage>
</organism>
<evidence type="ECO:0000256" key="4">
    <source>
        <dbReference type="ARBA" id="ARBA00023295"/>
    </source>
</evidence>
<protein>
    <recommendedName>
        <fullName evidence="5">Glycoside hydrolase family 38 central domain-containing protein</fullName>
    </recommendedName>
</protein>
<dbReference type="InterPro" id="IPR028995">
    <property type="entry name" value="Glyco_hydro_57/38_cen_sf"/>
</dbReference>
<evidence type="ECO:0000313" key="7">
    <source>
        <dbReference type="Proteomes" id="UP000252800"/>
    </source>
</evidence>
<dbReference type="CDD" id="cd10815">
    <property type="entry name" value="GH38N_AMII_EcMngB_like"/>
    <property type="match status" value="1"/>
</dbReference>
<name>A0A366SEA2_9ENTE</name>
<dbReference type="InterPro" id="IPR011330">
    <property type="entry name" value="Glyco_hydro/deAcase_b/a-brl"/>
</dbReference>
<feature type="domain" description="Glycoside hydrolase family 38 central" evidence="5">
    <location>
        <begin position="278"/>
        <end position="356"/>
    </location>
</feature>
<dbReference type="Gene3D" id="3.20.110.10">
    <property type="entry name" value="Glycoside hydrolase 38, N terminal domain"/>
    <property type="match status" value="1"/>
</dbReference>
<comment type="caution">
    <text evidence="6">The sequence shown here is derived from an EMBL/GenBank/DDBJ whole genome shotgun (WGS) entry which is preliminary data.</text>
</comment>
<proteinExistence type="inferred from homology"/>
<dbReference type="InterPro" id="IPR000602">
    <property type="entry name" value="Glyco_hydro_38_N"/>
</dbReference>
<dbReference type="Proteomes" id="UP000252800">
    <property type="component" value="Unassembled WGS sequence"/>
</dbReference>
<dbReference type="Pfam" id="PF07748">
    <property type="entry name" value="Glyco_hydro_38C"/>
    <property type="match status" value="1"/>
</dbReference>
<evidence type="ECO:0000259" key="5">
    <source>
        <dbReference type="SMART" id="SM00872"/>
    </source>
</evidence>
<dbReference type="RefSeq" id="WP_113784990.1">
    <property type="nucleotide sequence ID" value="NZ_KZ845745.1"/>
</dbReference>
<dbReference type="InterPro" id="IPR011013">
    <property type="entry name" value="Gal_mutarotase_sf_dom"/>
</dbReference>
<dbReference type="PANTHER" id="PTHR46017">
    <property type="entry name" value="ALPHA-MANNOSIDASE 2C1"/>
    <property type="match status" value="1"/>
</dbReference>
<dbReference type="SMART" id="SM00872">
    <property type="entry name" value="Alpha-mann_mid"/>
    <property type="match status" value="1"/>
</dbReference>
<dbReference type="InterPro" id="IPR041147">
    <property type="entry name" value="GH38_C"/>
</dbReference>
<dbReference type="GO" id="GO:0006013">
    <property type="term" value="P:mannose metabolic process"/>
    <property type="evidence" value="ECO:0007669"/>
    <property type="project" value="InterPro"/>
</dbReference>
<dbReference type="Pfam" id="PF01074">
    <property type="entry name" value="Glyco_hydro_38N"/>
    <property type="match status" value="1"/>
</dbReference>
<dbReference type="GO" id="GO:0004559">
    <property type="term" value="F:alpha-mannosidase activity"/>
    <property type="evidence" value="ECO:0007669"/>
    <property type="project" value="InterPro"/>
</dbReference>
<dbReference type="Pfam" id="PF09261">
    <property type="entry name" value="Alpha-mann_mid"/>
    <property type="match status" value="1"/>
</dbReference>
<evidence type="ECO:0000256" key="2">
    <source>
        <dbReference type="ARBA" id="ARBA00022723"/>
    </source>
</evidence>
<evidence type="ECO:0000256" key="1">
    <source>
        <dbReference type="ARBA" id="ARBA00009792"/>
    </source>
</evidence>
<dbReference type="Gene3D" id="2.70.98.30">
    <property type="entry name" value="Golgi alpha-mannosidase II, domain 4"/>
    <property type="match status" value="1"/>
</dbReference>
<dbReference type="GO" id="GO:0030246">
    <property type="term" value="F:carbohydrate binding"/>
    <property type="evidence" value="ECO:0007669"/>
    <property type="project" value="InterPro"/>
</dbReference>
<keyword evidence="4" id="KW-0326">Glycosidase</keyword>
<reference evidence="6 7" key="1">
    <citation type="submission" date="2015-06" db="EMBL/GenBank/DDBJ databases">
        <title>The Genome Sequence of Enterococcus cecorum 170AEA1.</title>
        <authorList>
            <consortium name="The Broad Institute Genomics Platform"/>
            <consortium name="The Broad Institute Genome Sequencing Center for Infectious Disease"/>
            <person name="Earl A.M."/>
            <person name="Van Tyne D."/>
            <person name="Lebreton F."/>
            <person name="Saavedra J.T."/>
            <person name="Gilmore M.S."/>
            <person name="Manson McGuire A."/>
            <person name="Clock S."/>
            <person name="Crupain M."/>
            <person name="Rangan U."/>
            <person name="Young S."/>
            <person name="Abouelleil A."/>
            <person name="Cao P."/>
            <person name="Chapman S.B."/>
            <person name="Griggs A."/>
            <person name="Priest M."/>
            <person name="Shea T."/>
            <person name="Wortman J."/>
            <person name="Nusbaum C."/>
            <person name="Birren B."/>
        </authorList>
    </citation>
    <scope>NUCLEOTIDE SEQUENCE [LARGE SCALE GENOMIC DNA]</scope>
    <source>
        <strain evidence="6 7">170AEA1</strain>
    </source>
</reference>
<comment type="similarity">
    <text evidence="1">Belongs to the glycosyl hydrolase 38 family.</text>
</comment>
<dbReference type="SUPFAM" id="SSF88688">
    <property type="entry name" value="Families 57/38 glycoside transferase middle domain"/>
    <property type="match status" value="1"/>
</dbReference>
<keyword evidence="2" id="KW-0479">Metal-binding</keyword>
<dbReference type="NCBIfam" id="NF007331">
    <property type="entry name" value="PRK09819.1"/>
    <property type="match status" value="1"/>
</dbReference>
<dbReference type="InterPro" id="IPR037094">
    <property type="entry name" value="Glyco_hydro_38_cen_sf"/>
</dbReference>
<evidence type="ECO:0000313" key="6">
    <source>
        <dbReference type="EMBL" id="RBR28106.1"/>
    </source>
</evidence>
<dbReference type="SUPFAM" id="SSF74650">
    <property type="entry name" value="Galactose mutarotase-like"/>
    <property type="match status" value="1"/>
</dbReference>
<dbReference type="InterPro" id="IPR027291">
    <property type="entry name" value="Glyco_hydro_38_N_sf"/>
</dbReference>
<evidence type="ECO:0000256" key="3">
    <source>
        <dbReference type="ARBA" id="ARBA00022801"/>
    </source>
</evidence>
<dbReference type="PANTHER" id="PTHR46017:SF2">
    <property type="entry name" value="MANNOSYLGLYCERATE HYDROLASE"/>
    <property type="match status" value="1"/>
</dbReference>
<dbReference type="GO" id="GO:0009313">
    <property type="term" value="P:oligosaccharide catabolic process"/>
    <property type="evidence" value="ECO:0007669"/>
    <property type="project" value="TreeGrafter"/>
</dbReference>
<dbReference type="InterPro" id="IPR011682">
    <property type="entry name" value="Glyco_hydro_38_C"/>
</dbReference>
<gene>
    <name evidence="6" type="ORF">EB18_01900</name>
</gene>
<dbReference type="GO" id="GO:0046872">
    <property type="term" value="F:metal ion binding"/>
    <property type="evidence" value="ECO:0007669"/>
    <property type="project" value="UniProtKB-KW"/>
</dbReference>
<dbReference type="EMBL" id="LEOY01000017">
    <property type="protein sequence ID" value="RBR28106.1"/>
    <property type="molecule type" value="Genomic_DNA"/>
</dbReference>
<dbReference type="SUPFAM" id="SSF88713">
    <property type="entry name" value="Glycoside hydrolase/deacetylase"/>
    <property type="match status" value="1"/>
</dbReference>
<dbReference type="Pfam" id="PF17677">
    <property type="entry name" value="Glyco_hydro38C2"/>
    <property type="match status" value="1"/>
</dbReference>
<dbReference type="InterPro" id="IPR015341">
    <property type="entry name" value="Glyco_hydro_38_cen"/>
</dbReference>
<keyword evidence="3" id="KW-0378">Hydrolase</keyword>
<dbReference type="Gene3D" id="1.20.1270.50">
    <property type="entry name" value="Glycoside hydrolase family 38, central domain"/>
    <property type="match status" value="1"/>
</dbReference>
<sequence>MVKTVHVVPHSHWDREWYFTTSRSKIYLLEDLNNVMSLLENKDGYDYFILDGQASLLDDYLKWRPQDKNRIKKLVQAGKLIIGPWYTQTDQLVISAESIVRNMLYGTRICKEFGPYMNVGYVPDSFGQAANMPQIYRSFGMNNTLFWRGVSDDQVQHTEYIWEGTDGSTVNVYQIPSGYYIGGAIPEDEEDLKKFLHAEPFKTTWSRSTTNQVYFPNGFDQAPPRANLPELVEKMNQLYTGEYHLQLSTIEKYIESVENENPKLEKISGELFNGKLMRIHKSIFSSRSDLKQMNTQLQHYLTNVMEPLLVLGDRLGIAYPVEVVRDIWKMMFENAAHDSIGSCVSDTTNEDVYMRYKQVRDISSNLVEITLRKIAMRIQDDKKKEITLTFFNSSDTNRTEVIIEDLYLPQKEFAIYDVNGQQIPYTILSMEDQTDYILNQGNILNPSKKIFVPTKVYLAKVAIATKDIPALGYQQLIVDLSGNTHSELKEINSTNLENEYYQIKIEANGSLTVTDKSNGRIYKNQAVLEENGDDGDSFNYSPPREDMLIHSTDFKPTIKVVQSEIIQQAIIHYDMFVPQNLEQRKVGIAQTLLPVTMTISLFKNSPVIDFSVEVDNRMVDSHRLCVLFDSGIASKFSIADQQFGLIKRPVYREEEMKLWKENKEQWNEKPISIEPCQNFVSLVDNEHGVVVLPKGVREYEIVGDDYSVIRLTLFRTYGYMGKENLLYRPGRASGEKVIQTPNAQLHKVMTFAFSAFYLHDSFNHSQVGQMAKLIHTPLQCYQLADYLNTRLRFTLPDVHQDLSNEYQLLNDSSNSLVLSVIKKAEERPGYVFRWYNALDQKDINHVDISFAQKIRYAELIDLKEDKINNLEIVDNGVVLSNIGPDKFVTLYVEFE</sequence>
<accession>A0A366SEA2</accession>